<feature type="compositionally biased region" description="Basic and acidic residues" evidence="1">
    <location>
        <begin position="239"/>
        <end position="255"/>
    </location>
</feature>
<feature type="region of interest" description="Disordered" evidence="1">
    <location>
        <begin position="401"/>
        <end position="420"/>
    </location>
</feature>
<feature type="compositionally biased region" description="Basic and acidic residues" evidence="1">
    <location>
        <begin position="521"/>
        <end position="532"/>
    </location>
</feature>
<feature type="region of interest" description="Disordered" evidence="1">
    <location>
        <begin position="355"/>
        <end position="389"/>
    </location>
</feature>
<dbReference type="Proteomes" id="UP000594638">
    <property type="component" value="Unassembled WGS sequence"/>
</dbReference>
<feature type="compositionally biased region" description="Basic and acidic residues" evidence="1">
    <location>
        <begin position="16"/>
        <end position="44"/>
    </location>
</feature>
<accession>A0A8S0SH48</accession>
<feature type="compositionally biased region" description="Basic and acidic residues" evidence="1">
    <location>
        <begin position="184"/>
        <end position="202"/>
    </location>
</feature>
<dbReference type="PANTHER" id="PTHR37729">
    <property type="entry name" value="NEUROFILAMENT PROTEIN-LIKE PROTEIN"/>
    <property type="match status" value="1"/>
</dbReference>
<feature type="region of interest" description="Disordered" evidence="1">
    <location>
        <begin position="1"/>
        <end position="155"/>
    </location>
</feature>
<feature type="compositionally biased region" description="Basic and acidic residues" evidence="1">
    <location>
        <begin position="362"/>
        <end position="386"/>
    </location>
</feature>
<feature type="region of interest" description="Disordered" evidence="1">
    <location>
        <begin position="561"/>
        <end position="611"/>
    </location>
</feature>
<sequence length="648" mass="71703">MASETVVSDHSTPSEQVEKEEVKTMEQDKVPPPKETVEYPKTEESPCLADPLAETEAKLEERQVKPPAKAEDSPEEQKIEDKTVELPPTEEIKKTEDTPMIEPCAEANLEVARSTAPESDTPDISESTPETVKCQSEEKSKTGSDEKREKVEFVGEKPKEVPEIVDVVEPTSVEAVALVESEPTEDKPFEQPPTEKIKKTEDTSLVEAPGRDDSEVAKDTVPEPDAANISESTPNDVKCQSEEKLETEATEKTEVGSKVEFVEEKPKETPNIVDVAESTPVEQVEVSKDESICEEISKPAPLVEEKPAEPSEVTEQTDKEPPTVELAEKVEVETPTDKAEEIVVSKEEYLDEVKPDVPITHVETKEVEISPTEKTDVENEDKEYVKESNVLEGISKEKVDPGKIEVETEPSKLKTEDGNKEKCVVAEELAKPEAKDVETKEAEISCTENTDVRNEEKESVKETVVLERISKEKADLGKIEVETEPPKLKTEDENKEKCVVAEELAKPEAKEVEDSSSSITKPEEKDVGKEITSKDIELVAENGRKKDETISSTETCKDALLKGKVDEEETKDTEKVEDKTKIEENVQDTEASQDAPKEDVPVKTTQKQSNNIIKMVKQSLVKAKKAITGKSTSSKTPAIETKDDGKAK</sequence>
<feature type="region of interest" description="Disordered" evidence="1">
    <location>
        <begin position="297"/>
        <end position="324"/>
    </location>
</feature>
<protein>
    <submittedName>
        <fullName evidence="2">Uncharacterized protein</fullName>
    </submittedName>
</protein>
<dbReference type="Gramene" id="OE9A036611T1">
    <property type="protein sequence ID" value="OE9A036611C1"/>
    <property type="gene ID" value="OE9A036611"/>
</dbReference>
<feature type="compositionally biased region" description="Basic and acidic residues" evidence="1">
    <location>
        <begin position="55"/>
        <end position="97"/>
    </location>
</feature>
<feature type="compositionally biased region" description="Basic and acidic residues" evidence="1">
    <location>
        <begin position="209"/>
        <end position="221"/>
    </location>
</feature>
<feature type="region of interest" description="Disordered" evidence="1">
    <location>
        <begin position="178"/>
        <end position="255"/>
    </location>
</feature>
<keyword evidence="3" id="KW-1185">Reference proteome</keyword>
<organism evidence="2 3">
    <name type="scientific">Olea europaea subsp. europaea</name>
    <dbReference type="NCBI Taxonomy" id="158383"/>
    <lineage>
        <taxon>Eukaryota</taxon>
        <taxon>Viridiplantae</taxon>
        <taxon>Streptophyta</taxon>
        <taxon>Embryophyta</taxon>
        <taxon>Tracheophyta</taxon>
        <taxon>Spermatophyta</taxon>
        <taxon>Magnoliopsida</taxon>
        <taxon>eudicotyledons</taxon>
        <taxon>Gunneridae</taxon>
        <taxon>Pentapetalae</taxon>
        <taxon>asterids</taxon>
        <taxon>lamiids</taxon>
        <taxon>Lamiales</taxon>
        <taxon>Oleaceae</taxon>
        <taxon>Oleeae</taxon>
        <taxon>Olea</taxon>
    </lineage>
</organism>
<feature type="compositionally biased region" description="Basic and acidic residues" evidence="1">
    <location>
        <begin position="572"/>
        <end position="584"/>
    </location>
</feature>
<feature type="compositionally biased region" description="Polar residues" evidence="1">
    <location>
        <begin position="1"/>
        <end position="15"/>
    </location>
</feature>
<name>A0A8S0SH48_OLEEU</name>
<dbReference type="EMBL" id="CACTIH010005426">
    <property type="protein sequence ID" value="CAA2991638.1"/>
    <property type="molecule type" value="Genomic_DNA"/>
</dbReference>
<dbReference type="AlphaFoldDB" id="A0A8S0SH48"/>
<evidence type="ECO:0000313" key="2">
    <source>
        <dbReference type="EMBL" id="CAA2991638.1"/>
    </source>
</evidence>
<feature type="compositionally biased region" description="Basic and acidic residues" evidence="1">
    <location>
        <begin position="135"/>
        <end position="155"/>
    </location>
</feature>
<feature type="compositionally biased region" description="Basic and acidic residues" evidence="1">
    <location>
        <begin position="432"/>
        <end position="443"/>
    </location>
</feature>
<feature type="compositionally biased region" description="Basic and acidic residues" evidence="1">
    <location>
        <begin position="297"/>
        <end position="309"/>
    </location>
</feature>
<evidence type="ECO:0000313" key="3">
    <source>
        <dbReference type="Proteomes" id="UP000594638"/>
    </source>
</evidence>
<dbReference type="OrthoDB" id="914291at2759"/>
<comment type="caution">
    <text evidence="2">The sequence shown here is derived from an EMBL/GenBank/DDBJ whole genome shotgun (WGS) entry which is preliminary data.</text>
</comment>
<feature type="compositionally biased region" description="Basic and acidic residues" evidence="1">
    <location>
        <begin position="450"/>
        <end position="460"/>
    </location>
</feature>
<feature type="region of interest" description="Disordered" evidence="1">
    <location>
        <begin position="432"/>
        <end position="460"/>
    </location>
</feature>
<feature type="region of interest" description="Disordered" evidence="1">
    <location>
        <begin position="505"/>
        <end position="532"/>
    </location>
</feature>
<reference evidence="2 3" key="1">
    <citation type="submission" date="2019-12" db="EMBL/GenBank/DDBJ databases">
        <authorList>
            <person name="Alioto T."/>
            <person name="Alioto T."/>
            <person name="Gomez Garrido J."/>
        </authorList>
    </citation>
    <scope>NUCLEOTIDE SEQUENCE [LARGE SCALE GENOMIC DNA]</scope>
</reference>
<feature type="compositionally biased region" description="Polar residues" evidence="1">
    <location>
        <begin position="116"/>
        <end position="134"/>
    </location>
</feature>
<evidence type="ECO:0000256" key="1">
    <source>
        <dbReference type="SAM" id="MobiDB-lite"/>
    </source>
</evidence>
<dbReference type="PANTHER" id="PTHR37729:SF1">
    <property type="entry name" value="NEUROFILAMENT PROTEIN-LIKE PROTEIN"/>
    <property type="match status" value="1"/>
</dbReference>
<proteinExistence type="predicted"/>
<feature type="region of interest" description="Disordered" evidence="1">
    <location>
        <begin position="624"/>
        <end position="648"/>
    </location>
</feature>
<gene>
    <name evidence="2" type="ORF">OLEA9_A036611</name>
</gene>